<accession>A0A139IMZ6</accession>
<dbReference type="Proteomes" id="UP000073492">
    <property type="component" value="Unassembled WGS sequence"/>
</dbReference>
<reference evidence="3 4" key="1">
    <citation type="submission" date="2015-07" db="EMBL/GenBank/DDBJ databases">
        <title>Comparative genomics of the Sigatoka disease complex on banana suggests a link between parallel evolutionary changes in Pseudocercospora fijiensis and Pseudocercospora eumusae and increased virulence on the banana host.</title>
        <authorList>
            <person name="Chang T.-C."/>
            <person name="Salvucci A."/>
            <person name="Crous P.W."/>
            <person name="Stergiopoulos I."/>
        </authorList>
    </citation>
    <scope>NUCLEOTIDE SEQUENCE [LARGE SCALE GENOMIC DNA]</scope>
    <source>
        <strain evidence="3 4">CBS 116634</strain>
    </source>
</reference>
<keyword evidence="2" id="KW-1133">Transmembrane helix</keyword>
<name>A0A139IMZ6_9PEZI</name>
<dbReference type="EMBL" id="LFZO01000047">
    <property type="protein sequence ID" value="KXT15934.1"/>
    <property type="molecule type" value="Genomic_DNA"/>
</dbReference>
<proteinExistence type="predicted"/>
<keyword evidence="2" id="KW-0472">Membrane</keyword>
<feature type="transmembrane region" description="Helical" evidence="2">
    <location>
        <begin position="6"/>
        <end position="27"/>
    </location>
</feature>
<evidence type="ECO:0000313" key="4">
    <source>
        <dbReference type="Proteomes" id="UP000073492"/>
    </source>
</evidence>
<keyword evidence="4" id="KW-1185">Reference proteome</keyword>
<sequence length="104" mass="11338">MVNWTIFLSTIIALVAIFAAYIYLFGLPPELKRELEKKALRSMGENKASYLMQEQINKVPDSDQQDVKDLKKGLGNLGGGALKNPLGEAVGEGADEGTRPMTGR</sequence>
<protein>
    <submittedName>
        <fullName evidence="3">Uncharacterized protein</fullName>
    </submittedName>
</protein>
<evidence type="ECO:0000256" key="1">
    <source>
        <dbReference type="SAM" id="MobiDB-lite"/>
    </source>
</evidence>
<organism evidence="3 4">
    <name type="scientific">Pseudocercospora musae</name>
    <dbReference type="NCBI Taxonomy" id="113226"/>
    <lineage>
        <taxon>Eukaryota</taxon>
        <taxon>Fungi</taxon>
        <taxon>Dikarya</taxon>
        <taxon>Ascomycota</taxon>
        <taxon>Pezizomycotina</taxon>
        <taxon>Dothideomycetes</taxon>
        <taxon>Dothideomycetidae</taxon>
        <taxon>Mycosphaerellales</taxon>
        <taxon>Mycosphaerellaceae</taxon>
        <taxon>Pseudocercospora</taxon>
    </lineage>
</organism>
<dbReference type="AlphaFoldDB" id="A0A139IMZ6"/>
<comment type="caution">
    <text evidence="3">The sequence shown here is derived from an EMBL/GenBank/DDBJ whole genome shotgun (WGS) entry which is preliminary data.</text>
</comment>
<gene>
    <name evidence="3" type="ORF">AC579_1454</name>
</gene>
<feature type="region of interest" description="Disordered" evidence="1">
    <location>
        <begin position="59"/>
        <end position="104"/>
    </location>
</feature>
<evidence type="ECO:0000313" key="3">
    <source>
        <dbReference type="EMBL" id="KXT15934.1"/>
    </source>
</evidence>
<evidence type="ECO:0000256" key="2">
    <source>
        <dbReference type="SAM" id="Phobius"/>
    </source>
</evidence>
<keyword evidence="2" id="KW-0812">Transmembrane</keyword>